<proteinExistence type="predicted"/>
<dbReference type="AlphaFoldDB" id="A0A7J7NE15"/>
<evidence type="ECO:0000256" key="1">
    <source>
        <dbReference type="SAM" id="MobiDB-lite"/>
    </source>
</evidence>
<accession>A0A7J7NE15</accession>
<feature type="compositionally biased region" description="Low complexity" evidence="1">
    <location>
        <begin position="120"/>
        <end position="141"/>
    </location>
</feature>
<protein>
    <submittedName>
        <fullName evidence="2">Uncharacterized protein</fullName>
    </submittedName>
</protein>
<reference evidence="2 3" key="1">
    <citation type="journal article" date="2020" name="IScience">
        <title>Genome Sequencing of the Endangered Kingdonia uniflora (Circaeasteraceae, Ranunculales) Reveals Potential Mechanisms of Evolutionary Specialization.</title>
        <authorList>
            <person name="Sun Y."/>
            <person name="Deng T."/>
            <person name="Zhang A."/>
            <person name="Moore M.J."/>
            <person name="Landis J.B."/>
            <person name="Lin N."/>
            <person name="Zhang H."/>
            <person name="Zhang X."/>
            <person name="Huang J."/>
            <person name="Zhang X."/>
            <person name="Sun H."/>
            <person name="Wang H."/>
        </authorList>
    </citation>
    <scope>NUCLEOTIDE SEQUENCE [LARGE SCALE GENOMIC DNA]</scope>
    <source>
        <strain evidence="2">TB1705</strain>
        <tissue evidence="2">Leaf</tissue>
    </source>
</reference>
<keyword evidence="3" id="KW-1185">Reference proteome</keyword>
<dbReference type="EMBL" id="JACGCM010000854">
    <property type="protein sequence ID" value="KAF6165416.1"/>
    <property type="molecule type" value="Genomic_DNA"/>
</dbReference>
<dbReference type="Proteomes" id="UP000541444">
    <property type="component" value="Unassembled WGS sequence"/>
</dbReference>
<gene>
    <name evidence="2" type="ORF">GIB67_018860</name>
</gene>
<evidence type="ECO:0000313" key="2">
    <source>
        <dbReference type="EMBL" id="KAF6165416.1"/>
    </source>
</evidence>
<sequence length="141" mass="15798">MYYARLRSSWEELSHYDSFIEWLASASSKKVPIPPTAAKIFSKTVEKTWVFQFLAGLNPDFEYARVHLLDKTHFPTLEDAHAYCLFDQNRRSSMPPISGIPSEISAMAVRYAYPAPPSVPSQTSHTLSPSLSSLPAASGFR</sequence>
<dbReference type="OrthoDB" id="1904536at2759"/>
<organism evidence="2 3">
    <name type="scientific">Kingdonia uniflora</name>
    <dbReference type="NCBI Taxonomy" id="39325"/>
    <lineage>
        <taxon>Eukaryota</taxon>
        <taxon>Viridiplantae</taxon>
        <taxon>Streptophyta</taxon>
        <taxon>Embryophyta</taxon>
        <taxon>Tracheophyta</taxon>
        <taxon>Spermatophyta</taxon>
        <taxon>Magnoliopsida</taxon>
        <taxon>Ranunculales</taxon>
        <taxon>Circaeasteraceae</taxon>
        <taxon>Kingdonia</taxon>
    </lineage>
</organism>
<feature type="region of interest" description="Disordered" evidence="1">
    <location>
        <begin position="117"/>
        <end position="141"/>
    </location>
</feature>
<evidence type="ECO:0000313" key="3">
    <source>
        <dbReference type="Proteomes" id="UP000541444"/>
    </source>
</evidence>
<comment type="caution">
    <text evidence="2">The sequence shown here is derived from an EMBL/GenBank/DDBJ whole genome shotgun (WGS) entry which is preliminary data.</text>
</comment>
<dbReference type="PANTHER" id="PTHR34222">
    <property type="entry name" value="GAG_PRE-INTEGRS DOMAIN-CONTAINING PROTEIN"/>
    <property type="match status" value="1"/>
</dbReference>
<dbReference type="PANTHER" id="PTHR34222:SF37">
    <property type="entry name" value="RETROTRANSPOSON GAG DOMAIN-CONTAINING PROTEIN"/>
    <property type="match status" value="1"/>
</dbReference>
<name>A0A7J7NE15_9MAGN</name>